<evidence type="ECO:0000256" key="7">
    <source>
        <dbReference type="RuleBase" id="RU003879"/>
    </source>
</evidence>
<reference evidence="9 10" key="1">
    <citation type="submission" date="2019-09" db="EMBL/GenBank/DDBJ databases">
        <title>Hybrid Assembly of the complete Genome of the Deep-Sea Bacterium Moritella marina from long Nanopore and Illumina reads.</title>
        <authorList>
            <person name="Magin S."/>
            <person name="Georgoulis A."/>
            <person name="Papadimitriou K."/>
            <person name="Iliakis G."/>
            <person name="Vorgias C.E."/>
        </authorList>
    </citation>
    <scope>NUCLEOTIDE SEQUENCE [LARGE SCALE GENOMIC DNA]</scope>
    <source>
        <strain evidence="9 10">MP-1</strain>
    </source>
</reference>
<dbReference type="GO" id="GO:0015031">
    <property type="term" value="P:protein transport"/>
    <property type="evidence" value="ECO:0007669"/>
    <property type="project" value="UniProtKB-KW"/>
</dbReference>
<keyword evidence="6 8" id="KW-0472">Membrane</keyword>
<dbReference type="PANTHER" id="PTHR30558">
    <property type="entry name" value="EXBD MEMBRANE COMPONENT OF PMF-DRIVEN MACROMOLECULE IMPORT SYSTEM"/>
    <property type="match status" value="1"/>
</dbReference>
<evidence type="ECO:0000256" key="8">
    <source>
        <dbReference type="SAM" id="Phobius"/>
    </source>
</evidence>
<evidence type="ECO:0000256" key="1">
    <source>
        <dbReference type="ARBA" id="ARBA00004162"/>
    </source>
</evidence>
<gene>
    <name evidence="9" type="ORF">FR932_20340</name>
</gene>
<evidence type="ECO:0000256" key="4">
    <source>
        <dbReference type="ARBA" id="ARBA00022692"/>
    </source>
</evidence>
<evidence type="ECO:0000256" key="2">
    <source>
        <dbReference type="ARBA" id="ARBA00005811"/>
    </source>
</evidence>
<keyword evidence="7" id="KW-0813">Transport</keyword>
<protein>
    <submittedName>
        <fullName evidence="9">Biopolymer transporter ExbD</fullName>
    </submittedName>
</protein>
<evidence type="ECO:0000313" key="10">
    <source>
        <dbReference type="Proteomes" id="UP000327424"/>
    </source>
</evidence>
<dbReference type="Pfam" id="PF02472">
    <property type="entry name" value="ExbD"/>
    <property type="match status" value="1"/>
</dbReference>
<name>A0A5J6WRY8_MORMI</name>
<evidence type="ECO:0000256" key="3">
    <source>
        <dbReference type="ARBA" id="ARBA00022475"/>
    </source>
</evidence>
<organism evidence="9 10">
    <name type="scientific">Moritella marina ATCC 15381</name>
    <dbReference type="NCBI Taxonomy" id="1202962"/>
    <lineage>
        <taxon>Bacteria</taxon>
        <taxon>Pseudomonadati</taxon>
        <taxon>Pseudomonadota</taxon>
        <taxon>Gammaproteobacteria</taxon>
        <taxon>Alteromonadales</taxon>
        <taxon>Moritellaceae</taxon>
        <taxon>Moritella</taxon>
    </lineage>
</organism>
<dbReference type="InterPro" id="IPR003400">
    <property type="entry name" value="ExbD"/>
</dbReference>
<dbReference type="EMBL" id="CP044399">
    <property type="protein sequence ID" value="QFI39998.1"/>
    <property type="molecule type" value="Genomic_DNA"/>
</dbReference>
<comment type="similarity">
    <text evidence="2 7">Belongs to the ExbD/TolR family.</text>
</comment>
<sequence length="133" mass="14545">MRTRFSRNNSDALTVDLTPMIDMVFILLIFFLVTASFNKMNAIDINRPDGATNDVQGAVSLVVSIDAENGVWIEGEPVDIRKLRSRVKTLSGGDHTSVMLNADRSVDTGRLIEVLDQVRLAGVDNVAVATARQ</sequence>
<dbReference type="GO" id="GO:0005886">
    <property type="term" value="C:plasma membrane"/>
    <property type="evidence" value="ECO:0007669"/>
    <property type="project" value="UniProtKB-SubCell"/>
</dbReference>
<dbReference type="RefSeq" id="WP_019441392.1">
    <property type="nucleotide sequence ID" value="NZ_ALOE01000017.1"/>
</dbReference>
<dbReference type="Gene3D" id="3.30.420.270">
    <property type="match status" value="1"/>
</dbReference>
<accession>A0A5J6WRY8</accession>
<dbReference type="KEGG" id="mmaa:FR932_20340"/>
<dbReference type="AlphaFoldDB" id="A0A5J6WRY8"/>
<proteinExistence type="inferred from homology"/>
<evidence type="ECO:0000256" key="5">
    <source>
        <dbReference type="ARBA" id="ARBA00022989"/>
    </source>
</evidence>
<feature type="transmembrane region" description="Helical" evidence="8">
    <location>
        <begin position="20"/>
        <end position="37"/>
    </location>
</feature>
<comment type="subcellular location">
    <subcellularLocation>
        <location evidence="1">Cell membrane</location>
        <topology evidence="1">Single-pass membrane protein</topology>
    </subcellularLocation>
    <subcellularLocation>
        <location evidence="7">Cell membrane</location>
        <topology evidence="7">Single-pass type II membrane protein</topology>
    </subcellularLocation>
</comment>
<dbReference type="OrthoDB" id="9793581at2"/>
<keyword evidence="10" id="KW-1185">Reference proteome</keyword>
<dbReference type="GO" id="GO:0022857">
    <property type="term" value="F:transmembrane transporter activity"/>
    <property type="evidence" value="ECO:0007669"/>
    <property type="project" value="InterPro"/>
</dbReference>
<keyword evidence="3" id="KW-1003">Cell membrane</keyword>
<keyword evidence="4 7" id="KW-0812">Transmembrane</keyword>
<dbReference type="Proteomes" id="UP000327424">
    <property type="component" value="Chromosome"/>
</dbReference>
<dbReference type="PANTHER" id="PTHR30558:SF13">
    <property type="entry name" value="BIOPOLYMER TRANSPORT PROTEIN EXBD2"/>
    <property type="match status" value="1"/>
</dbReference>
<evidence type="ECO:0000313" key="9">
    <source>
        <dbReference type="EMBL" id="QFI39998.1"/>
    </source>
</evidence>
<keyword evidence="7" id="KW-0653">Protein transport</keyword>
<evidence type="ECO:0000256" key="6">
    <source>
        <dbReference type="ARBA" id="ARBA00023136"/>
    </source>
</evidence>
<keyword evidence="5 8" id="KW-1133">Transmembrane helix</keyword>